<sequence>MASGAGKRKTRRPVRFRDDYTLTEEETTRRIDAMTAEPDRLESSLREEIASLTSGSTSGSDSATDTGISEQDDDGLEETPLRSDRPSLKELREIARLENSTARSTRKSGHAGDRTPRRGKKLRSGLDRKVHDKVVVEVEWAHMHVFEEEPATHASLTWYQFVSGELAIINDPRTERRERKARMTLLEDLLLEVPTYTLDGVKNFYKTVLIHVERGILRFKDPGFVTKVNKLKLRYLRKPKMAEKSVTSDKASAQRPKKEVPCNKFQSGECTHKADHVTPSGLKLVHKCRCCLKWRPTLPADHPASTCKYKSKAEREALDADGAHKSD</sequence>
<dbReference type="EMBL" id="OV696688">
    <property type="protein sequence ID" value="CAH1256969.1"/>
    <property type="molecule type" value="Genomic_DNA"/>
</dbReference>
<feature type="region of interest" description="Disordered" evidence="1">
    <location>
        <begin position="1"/>
        <end position="124"/>
    </location>
</feature>
<accession>A0A8K0EQ44</accession>
<keyword evidence="3" id="KW-1185">Reference proteome</keyword>
<proteinExistence type="predicted"/>
<gene>
    <name evidence="2" type="primary">Hypp1764</name>
    <name evidence="2" type="ORF">BLAG_LOCUS15056</name>
</gene>
<reference evidence="2" key="1">
    <citation type="submission" date="2022-01" db="EMBL/GenBank/DDBJ databases">
        <authorList>
            <person name="Braso-Vives M."/>
        </authorList>
    </citation>
    <scope>NUCLEOTIDE SEQUENCE</scope>
</reference>
<organism evidence="2 3">
    <name type="scientific">Branchiostoma lanceolatum</name>
    <name type="common">Common lancelet</name>
    <name type="synonym">Amphioxus lanceolatum</name>
    <dbReference type="NCBI Taxonomy" id="7740"/>
    <lineage>
        <taxon>Eukaryota</taxon>
        <taxon>Metazoa</taxon>
        <taxon>Chordata</taxon>
        <taxon>Cephalochordata</taxon>
        <taxon>Leptocardii</taxon>
        <taxon>Amphioxiformes</taxon>
        <taxon>Branchiostomatidae</taxon>
        <taxon>Branchiostoma</taxon>
    </lineage>
</organism>
<feature type="compositionally biased region" description="Low complexity" evidence="1">
    <location>
        <begin position="50"/>
        <end position="69"/>
    </location>
</feature>
<name>A0A8K0EQ44_BRALA</name>
<feature type="compositionally biased region" description="Basic and acidic residues" evidence="1">
    <location>
        <begin position="15"/>
        <end position="49"/>
    </location>
</feature>
<feature type="compositionally biased region" description="Basic and acidic residues" evidence="1">
    <location>
        <begin position="79"/>
        <end position="96"/>
    </location>
</feature>
<dbReference type="AlphaFoldDB" id="A0A8K0EQ44"/>
<evidence type="ECO:0000313" key="3">
    <source>
        <dbReference type="Proteomes" id="UP000838412"/>
    </source>
</evidence>
<dbReference type="OrthoDB" id="10073088at2759"/>
<dbReference type="Proteomes" id="UP000838412">
    <property type="component" value="Chromosome 3"/>
</dbReference>
<evidence type="ECO:0000313" key="2">
    <source>
        <dbReference type="EMBL" id="CAH1256969.1"/>
    </source>
</evidence>
<feature type="compositionally biased region" description="Basic residues" evidence="1">
    <location>
        <begin position="1"/>
        <end position="14"/>
    </location>
</feature>
<evidence type="ECO:0000256" key="1">
    <source>
        <dbReference type="SAM" id="MobiDB-lite"/>
    </source>
</evidence>
<protein>
    <submittedName>
        <fullName evidence="2">Hypp1764 protein</fullName>
    </submittedName>
</protein>